<evidence type="ECO:0000313" key="2">
    <source>
        <dbReference type="Proteomes" id="UP001497744"/>
    </source>
</evidence>
<sequence length="243" mass="27685">MTNSVPVTRAYHPERAHPFLSSKFKRRDPALHFYLPIECPSLKGCPDGSCPLAHTKLEVIFHPIVYKTRQCRMSVTGQCAFSKKCTFYNNDAEKTTAQLMWLIWENTWDLWRHNIEMVLLNHSKLSNGVTKLLPVIKNYRGNLQQFLTLLTEGAEGGNALGVRLGSILREQFVISRENLVEHGGENPCMELLTSSTRAISRSASLTQKPRDVFYDWFFNYDVELLTASVREQSTGAPQPVETH</sequence>
<gene>
    <name evidence="1" type="ORF">BcabD6B2_24720</name>
</gene>
<comment type="caution">
    <text evidence="1">The sequence shown here is derived from an EMBL/GenBank/DDBJ whole genome shotgun (WGS) entry which is preliminary data.</text>
</comment>
<proteinExistence type="predicted"/>
<dbReference type="RefSeq" id="XP_067715106.1">
    <property type="nucleotide sequence ID" value="XM_067859005.1"/>
</dbReference>
<dbReference type="GeneID" id="94194518"/>
<name>A0AAV4LS10_BABCB</name>
<keyword evidence="2" id="KW-1185">Reference proteome</keyword>
<dbReference type="AlphaFoldDB" id="A0AAV4LS10"/>
<dbReference type="EMBL" id="BPLF01000002">
    <property type="protein sequence ID" value="GIX63037.1"/>
    <property type="molecule type" value="Genomic_DNA"/>
</dbReference>
<reference evidence="1 2" key="1">
    <citation type="submission" date="2021-06" db="EMBL/GenBank/DDBJ databases">
        <title>Genome sequence of Babesia caballi.</title>
        <authorList>
            <person name="Yamagishi J."/>
            <person name="Kidaka T."/>
            <person name="Ochi A."/>
        </authorList>
    </citation>
    <scope>NUCLEOTIDE SEQUENCE [LARGE SCALE GENOMIC DNA]</scope>
    <source>
        <strain evidence="1">USDA-D6B2</strain>
    </source>
</reference>
<dbReference type="Proteomes" id="UP001497744">
    <property type="component" value="Unassembled WGS sequence"/>
</dbReference>
<evidence type="ECO:0000313" key="1">
    <source>
        <dbReference type="EMBL" id="GIX63037.1"/>
    </source>
</evidence>
<protein>
    <submittedName>
        <fullName evidence="1">Erythrocyte membrane protein</fullName>
    </submittedName>
</protein>
<accession>A0AAV4LS10</accession>
<organism evidence="1 2">
    <name type="scientific">Babesia caballi</name>
    <dbReference type="NCBI Taxonomy" id="5871"/>
    <lineage>
        <taxon>Eukaryota</taxon>
        <taxon>Sar</taxon>
        <taxon>Alveolata</taxon>
        <taxon>Apicomplexa</taxon>
        <taxon>Aconoidasida</taxon>
        <taxon>Piroplasmida</taxon>
        <taxon>Babesiidae</taxon>
        <taxon>Babesia</taxon>
    </lineage>
</organism>